<dbReference type="KEGG" id="saci:Sinac_7659"/>
<keyword evidence="1" id="KW-1133">Transmembrane helix</keyword>
<organism evidence="2 3">
    <name type="scientific">Singulisphaera acidiphila (strain ATCC BAA-1392 / DSM 18658 / VKM B-2454 / MOB10)</name>
    <dbReference type="NCBI Taxonomy" id="886293"/>
    <lineage>
        <taxon>Bacteria</taxon>
        <taxon>Pseudomonadati</taxon>
        <taxon>Planctomycetota</taxon>
        <taxon>Planctomycetia</taxon>
        <taxon>Isosphaerales</taxon>
        <taxon>Isosphaeraceae</taxon>
        <taxon>Singulisphaera</taxon>
    </lineage>
</organism>
<keyword evidence="2" id="KW-0614">Plasmid</keyword>
<dbReference type="Pfam" id="PF07963">
    <property type="entry name" value="N_methyl"/>
    <property type="match status" value="1"/>
</dbReference>
<geneLocation type="plasmid" evidence="2 3">
    <name>pSINAC03</name>
</geneLocation>
<gene>
    <name evidence="2" type="ordered locus">Sinac_7659</name>
</gene>
<dbReference type="HOGENOM" id="CLU_893996_0_0_0"/>
<feature type="transmembrane region" description="Helical" evidence="1">
    <location>
        <begin position="29"/>
        <end position="51"/>
    </location>
</feature>
<dbReference type="OrthoDB" id="292296at2"/>
<dbReference type="EMBL" id="CP003367">
    <property type="protein sequence ID" value="AGA31688.1"/>
    <property type="molecule type" value="Genomic_DNA"/>
</dbReference>
<accession>L0DRP6</accession>
<dbReference type="SUPFAM" id="SSF54523">
    <property type="entry name" value="Pili subunits"/>
    <property type="match status" value="1"/>
</dbReference>
<dbReference type="Proteomes" id="UP000010798">
    <property type="component" value="Plasmid pSINAC03"/>
</dbReference>
<name>L0DRP6_SINAD</name>
<reference evidence="2 3" key="1">
    <citation type="submission" date="2012-02" db="EMBL/GenBank/DDBJ databases">
        <title>Complete sequence of plasmid 3 of Singulisphaera acidiphila DSM 18658.</title>
        <authorList>
            <consortium name="US DOE Joint Genome Institute (JGI-PGF)"/>
            <person name="Lucas S."/>
            <person name="Copeland A."/>
            <person name="Lapidus A."/>
            <person name="Glavina del Rio T."/>
            <person name="Dalin E."/>
            <person name="Tice H."/>
            <person name="Bruce D."/>
            <person name="Goodwin L."/>
            <person name="Pitluck S."/>
            <person name="Peters L."/>
            <person name="Ovchinnikova G."/>
            <person name="Chertkov O."/>
            <person name="Kyrpides N."/>
            <person name="Mavromatis K."/>
            <person name="Ivanova N."/>
            <person name="Brettin T."/>
            <person name="Detter J.C."/>
            <person name="Han C."/>
            <person name="Larimer F."/>
            <person name="Land M."/>
            <person name="Hauser L."/>
            <person name="Markowitz V."/>
            <person name="Cheng J.-F."/>
            <person name="Hugenholtz P."/>
            <person name="Woyke T."/>
            <person name="Wu D."/>
            <person name="Tindall B."/>
            <person name="Pomrenke H."/>
            <person name="Brambilla E."/>
            <person name="Klenk H.-P."/>
            <person name="Eisen J.A."/>
        </authorList>
    </citation>
    <scope>NUCLEOTIDE SEQUENCE [LARGE SCALE GENOMIC DNA]</scope>
    <source>
        <strain evidence="3">ATCC BAA-1392 / DSM 18658 / VKM B-2454 / MOB10</strain>
        <plasmid evidence="2 3">pSINAC03</plasmid>
    </source>
</reference>
<evidence type="ECO:0000256" key="1">
    <source>
        <dbReference type="SAM" id="Phobius"/>
    </source>
</evidence>
<keyword evidence="1" id="KW-0472">Membrane</keyword>
<dbReference type="AlphaFoldDB" id="L0DRP6"/>
<dbReference type="InterPro" id="IPR045584">
    <property type="entry name" value="Pilin-like"/>
</dbReference>
<dbReference type="Gene3D" id="3.30.700.10">
    <property type="entry name" value="Glycoprotein, Type 4 Pilin"/>
    <property type="match status" value="1"/>
</dbReference>
<evidence type="ECO:0000313" key="3">
    <source>
        <dbReference type="Proteomes" id="UP000010798"/>
    </source>
</evidence>
<proteinExistence type="predicted"/>
<keyword evidence="3" id="KW-1185">Reference proteome</keyword>
<protein>
    <submittedName>
        <fullName evidence="2">Prepilin-type N-terminal cleavage/methylation domain-containing protein</fullName>
    </submittedName>
</protein>
<dbReference type="PROSITE" id="PS00409">
    <property type="entry name" value="PROKAR_NTER_METHYL"/>
    <property type="match status" value="1"/>
</dbReference>
<dbReference type="NCBIfam" id="TIGR02532">
    <property type="entry name" value="IV_pilin_GFxxxE"/>
    <property type="match status" value="1"/>
</dbReference>
<sequence length="311" mass="32683">MLCQYAGGMTPLQPLPNRPTPAHPPVKGFTLIELSIVLVIIALIVGGIMVGRDLIAAAQMRAVISQVEKYKTAVMTFKEKYNCLPGDCSQATQYWPADPECGIWNTASIGMACNGNGDGIIAGKSYSNPANEYKMNFDEVFGVWNQLALAGLIPGGYTSGRMCGGATIASPISNLASCPHNNIANVPASYGNSAVELMYTDNGMRGAVAGVTNAAHTFVISGPPAGGWAITIPLGGDGRAFSSNQTYYIDSKLDDGLPYSGRMTASWDQYGDYCGKSASGVNMYTMKNAVQSPYSASIPYAGCALFLSAGF</sequence>
<evidence type="ECO:0000313" key="2">
    <source>
        <dbReference type="EMBL" id="AGA31688.1"/>
    </source>
</evidence>
<keyword evidence="1" id="KW-0812">Transmembrane</keyword>
<dbReference type="InterPro" id="IPR012902">
    <property type="entry name" value="N_methyl_site"/>
</dbReference>